<accession>A0ABT4UGX5</accession>
<organism evidence="7 8">
    <name type="scientific">Polluticaenibacter yanchengensis</name>
    <dbReference type="NCBI Taxonomy" id="3014562"/>
    <lineage>
        <taxon>Bacteria</taxon>
        <taxon>Pseudomonadati</taxon>
        <taxon>Bacteroidota</taxon>
        <taxon>Chitinophagia</taxon>
        <taxon>Chitinophagales</taxon>
        <taxon>Chitinophagaceae</taxon>
        <taxon>Polluticaenibacter</taxon>
    </lineage>
</organism>
<evidence type="ECO:0000256" key="2">
    <source>
        <dbReference type="ARBA" id="ARBA00022630"/>
    </source>
</evidence>
<evidence type="ECO:0000256" key="4">
    <source>
        <dbReference type="ARBA" id="ARBA00022857"/>
    </source>
</evidence>
<dbReference type="Proteomes" id="UP001210231">
    <property type="component" value="Unassembled WGS sequence"/>
</dbReference>
<keyword evidence="5" id="KW-0560">Oxidoreductase</keyword>
<sequence>MNSISDPITIAGTEFKNRLVMSPMCQYSATDGLANSWHQVHYGSRAIGGVGLIMQEATAVCPEGRISYGDLGIWSDAHAQALKPVVDFVHAHNSKIGIQLAHAGRKASLELPWKGGRQISQHQPNGWQTLSAGNQPYYDGDEAPLPLDDAGINKVISDYVDAAIRARDIGYDVIEIHGAHGYLFHQFYSPQSNQRTDAYGGSFENRIRLLVEVTKAVKSVWRNKPLFVRISATDWVDGLWDVNDSIALCKVLKEIGVHLIDVSSGANVPHVKIPAVPDYQVPFAEAIKREADILTGAVGLITTREQADKILENNQADMIFMARELLRNPYFMLQESNTDWPDQYVRAK</sequence>
<dbReference type="EMBL" id="JAQGEF010000001">
    <property type="protein sequence ID" value="MDA3613438.1"/>
    <property type="molecule type" value="Genomic_DNA"/>
</dbReference>
<keyword evidence="8" id="KW-1185">Reference proteome</keyword>
<comment type="caution">
    <text evidence="7">The sequence shown here is derived from an EMBL/GenBank/DDBJ whole genome shotgun (WGS) entry which is preliminary data.</text>
</comment>
<keyword evidence="3" id="KW-0288">FMN</keyword>
<protein>
    <submittedName>
        <fullName evidence="7">NADH:flavin oxidoreductase/NADH oxidase</fullName>
    </submittedName>
</protein>
<feature type="domain" description="NADH:flavin oxidoreductase/NADH oxidase N-terminal" evidence="6">
    <location>
        <begin position="6"/>
        <end position="332"/>
    </location>
</feature>
<evidence type="ECO:0000256" key="5">
    <source>
        <dbReference type="ARBA" id="ARBA00023002"/>
    </source>
</evidence>
<dbReference type="Pfam" id="PF00724">
    <property type="entry name" value="Oxidored_FMN"/>
    <property type="match status" value="1"/>
</dbReference>
<keyword evidence="4" id="KW-0521">NADP</keyword>
<gene>
    <name evidence="7" type="ORF">O3P16_01350</name>
</gene>
<dbReference type="Gene3D" id="3.20.20.70">
    <property type="entry name" value="Aldolase class I"/>
    <property type="match status" value="1"/>
</dbReference>
<dbReference type="PANTHER" id="PTHR43303:SF4">
    <property type="entry name" value="NADPH DEHYDROGENASE C23G7.10C-RELATED"/>
    <property type="match status" value="1"/>
</dbReference>
<evidence type="ECO:0000313" key="8">
    <source>
        <dbReference type="Proteomes" id="UP001210231"/>
    </source>
</evidence>
<dbReference type="SUPFAM" id="SSF51395">
    <property type="entry name" value="FMN-linked oxidoreductases"/>
    <property type="match status" value="1"/>
</dbReference>
<name>A0ABT4UGX5_9BACT</name>
<keyword evidence="2" id="KW-0285">Flavoprotein</keyword>
<dbReference type="PANTHER" id="PTHR43303">
    <property type="entry name" value="NADPH DEHYDROGENASE C23G7.10C-RELATED"/>
    <property type="match status" value="1"/>
</dbReference>
<dbReference type="InterPro" id="IPR001155">
    <property type="entry name" value="OxRdtase_FMN_N"/>
</dbReference>
<evidence type="ECO:0000256" key="3">
    <source>
        <dbReference type="ARBA" id="ARBA00022643"/>
    </source>
</evidence>
<dbReference type="InterPro" id="IPR044152">
    <property type="entry name" value="YqjM-like"/>
</dbReference>
<evidence type="ECO:0000313" key="7">
    <source>
        <dbReference type="EMBL" id="MDA3613438.1"/>
    </source>
</evidence>
<proteinExistence type="predicted"/>
<reference evidence="7 8" key="1">
    <citation type="submission" date="2022-12" db="EMBL/GenBank/DDBJ databases">
        <title>Chitinophagaceae gen. sp. nov., a new member of the family Chitinophagaceae, isolated from soil in a chemical factory.</title>
        <authorList>
            <person name="Ke Z."/>
        </authorList>
    </citation>
    <scope>NUCLEOTIDE SEQUENCE [LARGE SCALE GENOMIC DNA]</scope>
    <source>
        <strain evidence="7 8">LY-5</strain>
    </source>
</reference>
<dbReference type="RefSeq" id="WP_407029769.1">
    <property type="nucleotide sequence ID" value="NZ_JAQGEF010000001.1"/>
</dbReference>
<dbReference type="InterPro" id="IPR013785">
    <property type="entry name" value="Aldolase_TIM"/>
</dbReference>
<comment type="cofactor">
    <cofactor evidence="1">
        <name>FMN</name>
        <dbReference type="ChEBI" id="CHEBI:58210"/>
    </cofactor>
</comment>
<evidence type="ECO:0000256" key="1">
    <source>
        <dbReference type="ARBA" id="ARBA00001917"/>
    </source>
</evidence>
<evidence type="ECO:0000259" key="6">
    <source>
        <dbReference type="Pfam" id="PF00724"/>
    </source>
</evidence>
<dbReference type="CDD" id="cd02932">
    <property type="entry name" value="OYE_YqiM_FMN"/>
    <property type="match status" value="1"/>
</dbReference>